<evidence type="ECO:0000313" key="9">
    <source>
        <dbReference type="EMBL" id="UMM33162.1"/>
    </source>
</evidence>
<feature type="transmembrane region" description="Helical" evidence="7">
    <location>
        <begin position="365"/>
        <end position="390"/>
    </location>
</feature>
<sequence>MGALSQLRLLLWKNWLQQLRSPWFALFELVVPLILIGASFGLLIGFSGQFETTYDERRYAAWPVSGSAYDLIMPTNPNDSIKSAIVEPYFLFNSQLTCQFLNTYSTGANSYRMDIILAYAPMSAATTDKIMSIIQSRYSLTDLLSPVAPYIHNLYNITTIPTLNTNMSLKGFNTEGDMVSWMQGQFQSECDNPLLAGIVFDDSITKDLFNDNKRDFTYKIRLSNTHRRSRNAFGDDSYPWDTSVSFAIQYVSGPINPDDNDGGSPGYWQEGFMTVQRAVDVAITELITGSGPPISPLLDSYEVSRFPFPGYSTKIIEVGAYFMPVIVIFSFMTSVIYIVRAVVVEKEDRLKEYMRVMGLSQFINWIAHFLINYAKLTFAVIILTILLHFVALKSDMTLMFVFLMVYAFDVVYFAFLISSFMNSATSATLISVVFWMLLYFWYAFFSSIDQTNPYALGVRLINCLNPDIALNYGLQLLAAYETQAAGLKWNEMFNPPSPDNNLTFGHALAALVIDGIILVILTWYIEAVVPGGDGVPQKPWFFILPSYWFPYSGSKTVNSSGQYEHVEYASHVKLEQEPTDLTPTINVVNLTKTYGTSFFKKLFDCKFGKAGEKRAVSKLNLKMYPGQCTVLLGHNGAGKSTTFSVLTGVASPSSGSAYINNYDIRSSLPKIRRETGLCPQYNTLFGFMTVMEHLEFFAKLKERKWDPEEAREILARLRIDFKADFMAGALSGGQKRKLSLAIALIGGSEVVMLDEPTSGMDPGARHETWTLIQREKERRTILLTTHFMEEADLLGDRIAIMAHGQLECCGSPMYLKQQYGDGYHLTVVYSSTETPDVPKTTEIIREYIPEANVFSYIGQEATYLLNAKHRPIFPKLFRELENHQRQCGITSFGVSITTMEEVFLKVGHLAEERYNYEHGIEDESSELIEKDDPMLQNLKAPVRLTGFALQMQHAKAMFFKRGIFFFRKWTQFLPQLAFPVAYLMLMVFTSQVIPSVKEQDPQTISLAPFSTKDKPGHVVSDSGNYVAMNGASTKLSNMVQNTVAALGVNQTVVDISSSVESFIMNQTNALGSRNFGLKYALGFVPSSIGIPGLPIPDLKTIRTYFNNFGLFTPALAITFTDSMLLSQAKNKQYTFTAINHPLPPSTQDTLKNTNRSDGAAFLIAYGLIVAFAVCVAGYSQFLITERKKKSKHMQLLSGIRPWMFWFTAFIWDAVWFVIRIICFDAIFYMFDITAYTHDFGIILILTLSFLLYGWTAIPFTYWFQFFFESAPKGFMMVTMYHILTGMIGSIAVPIIQQTSSMDAGYLWSIIFAWFFPTYNISQIATVTFQNENVRMACQKLDCNVPMFKSVVACCGTASQKLYVDNVLFVGNRKGILVYVIFLAVQGFIYWIMVFMRENDQFGKIFNLIKCWKKKDDHIWDITEGDKEEQRDVEDSDVIAEKSVVQRLAKSNETALVSNNLVKWYGNFNAVKGVNFHVNSKDCFGLLGVNGAGKTSTFQMLTGENSISSGDAFVNGWSVKNNWREAGANVGYCPQYDAIIKEMSGEETLYMFARIRGIPEKEIPVKVQAVIHAIGIGMYAKRQIKTYSGGNKRRLSLGIAIVGLPDVLLLDEPTSGVDPKARRIIWNILNRLRDLGTALVLTSHSMDECEALCTELAIMVYGNFRCYGSCQHIKSRYGSGYTLLIRLKNRGDAEKTKSTIQQTFRGSKLKEEHILQHNYDIPREGDSWSRLFEKLETISTSLNWDDYSLSQTTLEQVFIEFSRDAGQLDVDPYGDVPSLTGSGNKQNGYANRAMSVENAYKTTSDAVTVTNSVLSASAKFATKTVAENLAKYCALGAVVKDLISLLKPNEPSAEMKKLKELESKLNALSTRMEQGFNGIKTFVAAYNFYNKFASKAATLMSYMRQTILNPSHHTKGLFQKAVVDNPPLWYAKQLIEQLNNLETNPLKLAMNELYFPKYETFNKWKEAINGVLAQFLILETYLNGMFWDSNMYGPNELKDQLNELSEKMDKWFKEYHEVNNTKWTGIEKYIHHVQDSCQHIGNAYKRDEIVKEFDDMMTNCAFTVLVYNHCGGYDNHAFLGHNALFSFRRGGCNIAVFRVTWKHGSCDILDTLLYNETIPHKRSNRPYIEGIYHQFNSRTWPGHVGMIRENQNVCSGVSRTKNGFEPLHNRGKMVHERHAFGYDICRDRIFFFAIPY</sequence>
<keyword evidence="2 7" id="KW-0812">Transmembrane</keyword>
<evidence type="ECO:0000256" key="3">
    <source>
        <dbReference type="ARBA" id="ARBA00022741"/>
    </source>
</evidence>
<evidence type="ECO:0000256" key="6">
    <source>
        <dbReference type="ARBA" id="ARBA00023136"/>
    </source>
</evidence>
<dbReference type="SMART" id="SM00382">
    <property type="entry name" value="AAA"/>
    <property type="match status" value="2"/>
</dbReference>
<dbReference type="InterPro" id="IPR056264">
    <property type="entry name" value="R2_ABCA1-4-like"/>
</dbReference>
<dbReference type="SUPFAM" id="SSF52540">
    <property type="entry name" value="P-loop containing nucleoside triphosphate hydrolases"/>
    <property type="match status" value="2"/>
</dbReference>
<dbReference type="FunFam" id="3.40.50.300:FF:000327">
    <property type="entry name" value="ATP-binding cassette sub-family A member 3"/>
    <property type="match status" value="1"/>
</dbReference>
<dbReference type="InterPro" id="IPR027417">
    <property type="entry name" value="P-loop_NTPase"/>
</dbReference>
<dbReference type="PROSITE" id="PS00211">
    <property type="entry name" value="ABC_TRANSPORTER_1"/>
    <property type="match status" value="2"/>
</dbReference>
<dbReference type="GO" id="GO:0016887">
    <property type="term" value="F:ATP hydrolysis activity"/>
    <property type="evidence" value="ECO:0007669"/>
    <property type="project" value="InterPro"/>
</dbReference>
<name>A0AAE9F2P4_CAEBR</name>
<feature type="transmembrane region" description="Helical" evidence="7">
    <location>
        <begin position="504"/>
        <end position="525"/>
    </location>
</feature>
<keyword evidence="10" id="KW-1185">Reference proteome</keyword>
<dbReference type="Pfam" id="PF05075">
    <property type="entry name" value="DUF684"/>
    <property type="match status" value="1"/>
</dbReference>
<proteinExistence type="predicted"/>
<keyword evidence="6 7" id="KW-0472">Membrane</keyword>
<evidence type="ECO:0000259" key="8">
    <source>
        <dbReference type="PROSITE" id="PS50893"/>
    </source>
</evidence>
<feature type="transmembrane region" description="Helical" evidence="7">
    <location>
        <begin position="1274"/>
        <end position="1295"/>
    </location>
</feature>
<evidence type="ECO:0000256" key="2">
    <source>
        <dbReference type="ARBA" id="ARBA00022692"/>
    </source>
</evidence>
<keyword evidence="4" id="KW-0067">ATP-binding</keyword>
<dbReference type="InterPro" id="IPR003439">
    <property type="entry name" value="ABC_transporter-like_ATP-bd"/>
</dbReference>
<feature type="transmembrane region" description="Helical" evidence="7">
    <location>
        <begin position="1204"/>
        <end position="1227"/>
    </location>
</feature>
<feature type="transmembrane region" description="Helical" evidence="7">
    <location>
        <begin position="21"/>
        <end position="46"/>
    </location>
</feature>
<keyword evidence="5 7" id="KW-1133">Transmembrane helix</keyword>
<comment type="subcellular location">
    <subcellularLocation>
        <location evidence="1">Membrane</location>
        <topology evidence="1">Multi-pass membrane protein</topology>
    </subcellularLocation>
</comment>
<evidence type="ECO:0000313" key="10">
    <source>
        <dbReference type="Proteomes" id="UP000829354"/>
    </source>
</evidence>
<feature type="transmembrane region" description="Helical" evidence="7">
    <location>
        <begin position="1239"/>
        <end position="1262"/>
    </location>
</feature>
<dbReference type="Pfam" id="PF00005">
    <property type="entry name" value="ABC_tran"/>
    <property type="match status" value="2"/>
</dbReference>
<dbReference type="Pfam" id="PF12698">
    <property type="entry name" value="ABC2_membrane_3"/>
    <property type="match status" value="2"/>
</dbReference>
<reference evidence="9 10" key="1">
    <citation type="submission" date="2022-04" db="EMBL/GenBank/DDBJ databases">
        <title>Chromosome-level reference genomes for two strains of Caenorhabditis briggsae: an improved platform for comparative genomics.</title>
        <authorList>
            <person name="Stevens L."/>
            <person name="Andersen E."/>
        </authorList>
    </citation>
    <scope>NUCLEOTIDE SEQUENCE [LARGE SCALE GENOMIC DNA]</scope>
    <source>
        <strain evidence="9">VX34</strain>
        <tissue evidence="9">Whole-organism</tissue>
    </source>
</reference>
<keyword evidence="3" id="KW-0547">Nucleotide-binding</keyword>
<feature type="domain" description="ABC transporter" evidence="8">
    <location>
        <begin position="1455"/>
        <end position="1685"/>
    </location>
</feature>
<dbReference type="FunFam" id="3.40.50.300:FF:000933">
    <property type="entry name" value="ABC transporter A family member 7"/>
    <property type="match status" value="1"/>
</dbReference>
<dbReference type="PANTHER" id="PTHR19229">
    <property type="entry name" value="ATP-BINDING CASSETTE TRANSPORTER SUBFAMILY A ABCA"/>
    <property type="match status" value="1"/>
</dbReference>
<dbReference type="EMBL" id="CP092624">
    <property type="protein sequence ID" value="UMM33162.1"/>
    <property type="molecule type" value="Genomic_DNA"/>
</dbReference>
<accession>A0AAE9F2P4</accession>
<dbReference type="InterPro" id="IPR026082">
    <property type="entry name" value="ABCA"/>
</dbReference>
<dbReference type="PROSITE" id="PS50893">
    <property type="entry name" value="ABC_TRANSPORTER_2"/>
    <property type="match status" value="2"/>
</dbReference>
<feature type="transmembrane region" description="Helical" evidence="7">
    <location>
        <begin position="396"/>
        <end position="417"/>
    </location>
</feature>
<organism evidence="9 10">
    <name type="scientific">Caenorhabditis briggsae</name>
    <dbReference type="NCBI Taxonomy" id="6238"/>
    <lineage>
        <taxon>Eukaryota</taxon>
        <taxon>Metazoa</taxon>
        <taxon>Ecdysozoa</taxon>
        <taxon>Nematoda</taxon>
        <taxon>Chromadorea</taxon>
        <taxon>Rhabditida</taxon>
        <taxon>Rhabditina</taxon>
        <taxon>Rhabditomorpha</taxon>
        <taxon>Rhabditoidea</taxon>
        <taxon>Rhabditidae</taxon>
        <taxon>Peloderinae</taxon>
        <taxon>Caenorhabditis</taxon>
    </lineage>
</organism>
<protein>
    <recommendedName>
        <fullName evidence="8">ABC transporter domain-containing protein</fullName>
    </recommendedName>
</protein>
<feature type="transmembrane region" description="Helical" evidence="7">
    <location>
        <begin position="1159"/>
        <end position="1183"/>
    </location>
</feature>
<dbReference type="Proteomes" id="UP000829354">
    <property type="component" value="Chromosome V"/>
</dbReference>
<dbReference type="CDD" id="cd03263">
    <property type="entry name" value="ABC_subfamily_A"/>
    <property type="match status" value="2"/>
</dbReference>
<dbReference type="GO" id="GO:0140359">
    <property type="term" value="F:ABC-type transporter activity"/>
    <property type="evidence" value="ECO:0007669"/>
    <property type="project" value="InterPro"/>
</dbReference>
<evidence type="ECO:0000256" key="4">
    <source>
        <dbReference type="ARBA" id="ARBA00022840"/>
    </source>
</evidence>
<evidence type="ECO:0000256" key="1">
    <source>
        <dbReference type="ARBA" id="ARBA00004141"/>
    </source>
</evidence>
<dbReference type="InterPro" id="IPR013525">
    <property type="entry name" value="ABC2_TM"/>
</dbReference>
<dbReference type="Pfam" id="PF23321">
    <property type="entry name" value="R1_ABCA1"/>
    <property type="match status" value="1"/>
</dbReference>
<feature type="transmembrane region" description="Helical" evidence="7">
    <location>
        <begin position="321"/>
        <end position="344"/>
    </location>
</feature>
<feature type="transmembrane region" description="Helical" evidence="7">
    <location>
        <begin position="424"/>
        <end position="444"/>
    </location>
</feature>
<dbReference type="InterPro" id="IPR007767">
    <property type="entry name" value="DUF684"/>
</dbReference>
<gene>
    <name evidence="9" type="ORF">L5515_006741</name>
</gene>
<dbReference type="PANTHER" id="PTHR19229:SF250">
    <property type="entry name" value="ABC TRANSPORTER DOMAIN-CONTAINING PROTEIN-RELATED"/>
    <property type="match status" value="1"/>
</dbReference>
<dbReference type="InterPro" id="IPR017871">
    <property type="entry name" value="ABC_transporter-like_CS"/>
</dbReference>
<feature type="transmembrane region" description="Helical" evidence="7">
    <location>
        <begin position="1375"/>
        <end position="1395"/>
    </location>
</feature>
<dbReference type="Gene3D" id="3.40.50.300">
    <property type="entry name" value="P-loop containing nucleotide triphosphate hydrolases"/>
    <property type="match status" value="2"/>
</dbReference>
<dbReference type="InterPro" id="IPR003593">
    <property type="entry name" value="AAA+_ATPase"/>
</dbReference>
<dbReference type="GO" id="GO:0005524">
    <property type="term" value="F:ATP binding"/>
    <property type="evidence" value="ECO:0007669"/>
    <property type="project" value="UniProtKB-KW"/>
</dbReference>
<dbReference type="GO" id="GO:0016020">
    <property type="term" value="C:membrane"/>
    <property type="evidence" value="ECO:0007669"/>
    <property type="project" value="UniProtKB-SubCell"/>
</dbReference>
<feature type="domain" description="ABC transporter" evidence="8">
    <location>
        <begin position="585"/>
        <end position="828"/>
    </location>
</feature>
<evidence type="ECO:0000256" key="5">
    <source>
        <dbReference type="ARBA" id="ARBA00022989"/>
    </source>
</evidence>
<evidence type="ECO:0000256" key="7">
    <source>
        <dbReference type="SAM" id="Phobius"/>
    </source>
</evidence>